<dbReference type="Proteomes" id="UP000800041">
    <property type="component" value="Unassembled WGS sequence"/>
</dbReference>
<keyword evidence="1" id="KW-0472">Membrane</keyword>
<sequence>MHPLRRPSNIIFFPVVVIVAIVLAVVFRFKHHPEKEMPPSAIPPATIPLHTPHRNISSTYLLARNRAAFRAELAKPMTRAELVEAGFLSVEDDDS</sequence>
<feature type="transmembrane region" description="Helical" evidence="1">
    <location>
        <begin position="12"/>
        <end position="29"/>
    </location>
</feature>
<organism evidence="2 3">
    <name type="scientific">Aulographum hederae CBS 113979</name>
    <dbReference type="NCBI Taxonomy" id="1176131"/>
    <lineage>
        <taxon>Eukaryota</taxon>
        <taxon>Fungi</taxon>
        <taxon>Dikarya</taxon>
        <taxon>Ascomycota</taxon>
        <taxon>Pezizomycotina</taxon>
        <taxon>Dothideomycetes</taxon>
        <taxon>Pleosporomycetidae</taxon>
        <taxon>Aulographales</taxon>
        <taxon>Aulographaceae</taxon>
    </lineage>
</organism>
<name>A0A6G1HEA0_9PEZI</name>
<dbReference type="EMBL" id="ML977139">
    <property type="protein sequence ID" value="KAF1991566.1"/>
    <property type="molecule type" value="Genomic_DNA"/>
</dbReference>
<evidence type="ECO:0000256" key="1">
    <source>
        <dbReference type="SAM" id="Phobius"/>
    </source>
</evidence>
<proteinExistence type="predicted"/>
<gene>
    <name evidence="2" type="ORF">K402DRAFT_459550</name>
</gene>
<accession>A0A6G1HEA0</accession>
<evidence type="ECO:0000313" key="3">
    <source>
        <dbReference type="Proteomes" id="UP000800041"/>
    </source>
</evidence>
<evidence type="ECO:0000313" key="2">
    <source>
        <dbReference type="EMBL" id="KAF1991566.1"/>
    </source>
</evidence>
<keyword evidence="3" id="KW-1185">Reference proteome</keyword>
<keyword evidence="1" id="KW-1133">Transmembrane helix</keyword>
<reference evidence="2" key="1">
    <citation type="journal article" date="2020" name="Stud. Mycol.">
        <title>101 Dothideomycetes genomes: a test case for predicting lifestyles and emergence of pathogens.</title>
        <authorList>
            <person name="Haridas S."/>
            <person name="Albert R."/>
            <person name="Binder M."/>
            <person name="Bloem J."/>
            <person name="Labutti K."/>
            <person name="Salamov A."/>
            <person name="Andreopoulos B."/>
            <person name="Baker S."/>
            <person name="Barry K."/>
            <person name="Bills G."/>
            <person name="Bluhm B."/>
            <person name="Cannon C."/>
            <person name="Castanera R."/>
            <person name="Culley D."/>
            <person name="Daum C."/>
            <person name="Ezra D."/>
            <person name="Gonzalez J."/>
            <person name="Henrissat B."/>
            <person name="Kuo A."/>
            <person name="Liang C."/>
            <person name="Lipzen A."/>
            <person name="Lutzoni F."/>
            <person name="Magnuson J."/>
            <person name="Mondo S."/>
            <person name="Nolan M."/>
            <person name="Ohm R."/>
            <person name="Pangilinan J."/>
            <person name="Park H.-J."/>
            <person name="Ramirez L."/>
            <person name="Alfaro M."/>
            <person name="Sun H."/>
            <person name="Tritt A."/>
            <person name="Yoshinaga Y."/>
            <person name="Zwiers L.-H."/>
            <person name="Turgeon B."/>
            <person name="Goodwin S."/>
            <person name="Spatafora J."/>
            <person name="Crous P."/>
            <person name="Grigoriev I."/>
        </authorList>
    </citation>
    <scope>NUCLEOTIDE SEQUENCE</scope>
    <source>
        <strain evidence="2">CBS 113979</strain>
    </source>
</reference>
<protein>
    <submittedName>
        <fullName evidence="2">Uncharacterized protein</fullName>
    </submittedName>
</protein>
<keyword evidence="1" id="KW-0812">Transmembrane</keyword>
<dbReference type="AlphaFoldDB" id="A0A6G1HEA0"/>